<evidence type="ECO:0000259" key="1">
    <source>
        <dbReference type="Pfam" id="PF02721"/>
    </source>
</evidence>
<dbReference type="Pfam" id="PF08646">
    <property type="entry name" value="Rep_fac-A_C"/>
    <property type="match status" value="1"/>
</dbReference>
<keyword evidence="4" id="KW-1185">Reference proteome</keyword>
<organism evidence="3 4">
    <name type="scientific">Trifolium subterraneum</name>
    <name type="common">Subterranean clover</name>
    <dbReference type="NCBI Taxonomy" id="3900"/>
    <lineage>
        <taxon>Eukaryota</taxon>
        <taxon>Viridiplantae</taxon>
        <taxon>Streptophyta</taxon>
        <taxon>Embryophyta</taxon>
        <taxon>Tracheophyta</taxon>
        <taxon>Spermatophyta</taxon>
        <taxon>Magnoliopsida</taxon>
        <taxon>eudicotyledons</taxon>
        <taxon>Gunneridae</taxon>
        <taxon>Pentapetalae</taxon>
        <taxon>rosids</taxon>
        <taxon>fabids</taxon>
        <taxon>Fabales</taxon>
        <taxon>Fabaceae</taxon>
        <taxon>Papilionoideae</taxon>
        <taxon>50 kb inversion clade</taxon>
        <taxon>NPAAA clade</taxon>
        <taxon>Hologalegina</taxon>
        <taxon>IRL clade</taxon>
        <taxon>Trifolieae</taxon>
        <taxon>Trifolium</taxon>
    </lineage>
</organism>
<feature type="domain" description="Replication factor A C-terminal" evidence="2">
    <location>
        <begin position="209"/>
        <end position="282"/>
    </location>
</feature>
<name>A0A2Z6M8F7_TRISU</name>
<dbReference type="AlphaFoldDB" id="A0A2Z6M8F7"/>
<dbReference type="CDD" id="cd04480">
    <property type="entry name" value="RPA1_DBD_A_like"/>
    <property type="match status" value="1"/>
</dbReference>
<dbReference type="PANTHER" id="PTHR47165:SF4">
    <property type="entry name" value="OS03G0429900 PROTEIN"/>
    <property type="match status" value="1"/>
</dbReference>
<dbReference type="Gene3D" id="2.40.50.140">
    <property type="entry name" value="Nucleic acid-binding proteins"/>
    <property type="match status" value="2"/>
</dbReference>
<evidence type="ECO:0000259" key="2">
    <source>
        <dbReference type="Pfam" id="PF08646"/>
    </source>
</evidence>
<evidence type="ECO:0000313" key="3">
    <source>
        <dbReference type="EMBL" id="GAU27768.1"/>
    </source>
</evidence>
<dbReference type="SUPFAM" id="SSF50249">
    <property type="entry name" value="Nucleic acid-binding proteins"/>
    <property type="match status" value="2"/>
</dbReference>
<proteinExistence type="predicted"/>
<dbReference type="InterPro" id="IPR012340">
    <property type="entry name" value="NA-bd_OB-fold"/>
</dbReference>
<sequence>MVRIEKAKVDDKFTDVCEIDVGKEDLCIKVRVICMWKVPQFSNPSEFSSLEMVLMDEKHGKIHASVRRHLIYMFEGKLEEDKVYEISGFSIFPETRFYRPTLHPYKILFLLKTRVRPSESSSIPELDKASIQNVMNTTMILINPDIPDVESFKNSIVVHGIDSGSSVTLIGDRGKPSLEEEFLRMHPKKTVSELVDVAEDGVFVVCAEVVGIVYGQDWWYPACRCHKSVIPDSGAYFCTACDRHVFQVVLRFRVKFEVSDRSGTCVLVVFDSEMCYMMEKSCAFFVAQSKKISPTIDVESDGVSGHSNADEDSQSVEFMKELIVSPPAANEVDGNDSDDPFILKRNLNKAFDEVGGSKSTLPLKKVKIEKD</sequence>
<dbReference type="InterPro" id="IPR013955">
    <property type="entry name" value="Rep_factor-A_C"/>
</dbReference>
<evidence type="ECO:0008006" key="5">
    <source>
        <dbReference type="Google" id="ProtNLM"/>
    </source>
</evidence>
<protein>
    <recommendedName>
        <fullName evidence="5">Replication factor A C-terminal domain-containing protein</fullName>
    </recommendedName>
</protein>
<dbReference type="PANTHER" id="PTHR47165">
    <property type="entry name" value="OS03G0429900 PROTEIN"/>
    <property type="match status" value="1"/>
</dbReference>
<dbReference type="Proteomes" id="UP000242715">
    <property type="component" value="Unassembled WGS sequence"/>
</dbReference>
<reference evidence="4" key="1">
    <citation type="journal article" date="2017" name="Front. Plant Sci.">
        <title>Climate Clever Clovers: New Paradigm to Reduce the Environmental Footprint of Ruminants by Breeding Low Methanogenic Forages Utilizing Haplotype Variation.</title>
        <authorList>
            <person name="Kaur P."/>
            <person name="Appels R."/>
            <person name="Bayer P.E."/>
            <person name="Keeble-Gagnere G."/>
            <person name="Wang J."/>
            <person name="Hirakawa H."/>
            <person name="Shirasawa K."/>
            <person name="Vercoe P."/>
            <person name="Stefanova K."/>
            <person name="Durmic Z."/>
            <person name="Nichols P."/>
            <person name="Revell C."/>
            <person name="Isobe S.N."/>
            <person name="Edwards D."/>
            <person name="Erskine W."/>
        </authorList>
    </citation>
    <scope>NUCLEOTIDE SEQUENCE [LARGE SCALE GENOMIC DNA]</scope>
    <source>
        <strain evidence="4">cv. Daliak</strain>
    </source>
</reference>
<dbReference type="OrthoDB" id="1750540at2759"/>
<accession>A0A2Z6M8F7</accession>
<dbReference type="EMBL" id="DF973361">
    <property type="protein sequence ID" value="GAU27768.1"/>
    <property type="molecule type" value="Genomic_DNA"/>
</dbReference>
<gene>
    <name evidence="3" type="ORF">TSUD_215790</name>
</gene>
<dbReference type="Pfam" id="PF02721">
    <property type="entry name" value="DUF223"/>
    <property type="match status" value="1"/>
</dbReference>
<dbReference type="InterPro" id="IPR003871">
    <property type="entry name" value="RFA1B/D_OB_1st"/>
</dbReference>
<feature type="domain" description="Replication protein A 70 kDa DNA-binding subunit B/D first OB fold" evidence="1">
    <location>
        <begin position="13"/>
        <end position="117"/>
    </location>
</feature>
<evidence type="ECO:0000313" key="4">
    <source>
        <dbReference type="Proteomes" id="UP000242715"/>
    </source>
</evidence>